<feature type="domain" description="Histidine kinase" evidence="12">
    <location>
        <begin position="141"/>
        <end position="362"/>
    </location>
</feature>
<dbReference type="PRINTS" id="PR00344">
    <property type="entry name" value="BCTRLSENSOR"/>
</dbReference>
<dbReference type="EMBL" id="CP002156">
    <property type="protein sequence ID" value="ADM09516.1"/>
    <property type="molecule type" value="Genomic_DNA"/>
</dbReference>
<evidence type="ECO:0000256" key="2">
    <source>
        <dbReference type="ARBA" id="ARBA00012438"/>
    </source>
</evidence>
<dbReference type="KEGG" id="pbr:PB2503_07252"/>
<evidence type="ECO:0000256" key="11">
    <source>
        <dbReference type="PROSITE-ProRule" id="PRU00169"/>
    </source>
</evidence>
<keyword evidence="3 11" id="KW-0597">Phosphoprotein</keyword>
<evidence type="ECO:0000313" key="15">
    <source>
        <dbReference type="Proteomes" id="UP000001302"/>
    </source>
</evidence>
<keyword evidence="15" id="KW-1185">Reference proteome</keyword>
<dbReference type="Pfam" id="PF02518">
    <property type="entry name" value="HATPase_c"/>
    <property type="match status" value="1"/>
</dbReference>
<dbReference type="InterPro" id="IPR036890">
    <property type="entry name" value="HATPase_C_sf"/>
</dbReference>
<evidence type="ECO:0000313" key="14">
    <source>
        <dbReference type="EMBL" id="ADM09516.1"/>
    </source>
</evidence>
<dbReference type="Pfam" id="PF00512">
    <property type="entry name" value="HisKA"/>
    <property type="match status" value="1"/>
</dbReference>
<evidence type="ECO:0000256" key="6">
    <source>
        <dbReference type="ARBA" id="ARBA00022777"/>
    </source>
</evidence>
<dbReference type="SUPFAM" id="SSF47384">
    <property type="entry name" value="Homodimeric domain of signal transducing histidine kinase"/>
    <property type="match status" value="1"/>
</dbReference>
<comment type="catalytic activity">
    <reaction evidence="1">
        <text>ATP + protein L-histidine = ADP + protein N-phospho-L-histidine.</text>
        <dbReference type="EC" id="2.7.13.3"/>
    </reaction>
</comment>
<dbReference type="SMART" id="SM00387">
    <property type="entry name" value="HATPase_c"/>
    <property type="match status" value="1"/>
</dbReference>
<reference evidence="15" key="1">
    <citation type="submission" date="2010-08" db="EMBL/GenBank/DDBJ databases">
        <title>Genome sequence of Parvularcula bermudensis HTCC2503.</title>
        <authorList>
            <person name="Kang D.-M."/>
            <person name="Oh H.-M."/>
            <person name="Cho J.-C."/>
        </authorList>
    </citation>
    <scope>NUCLEOTIDE SEQUENCE [LARGE SCALE GENOMIC DNA]</scope>
    <source>
        <strain evidence="15">ATCC BAA-594 / HTCC2503 / KCTC 12087</strain>
    </source>
</reference>
<keyword evidence="4" id="KW-0808">Transferase</keyword>
<comment type="subunit">
    <text evidence="9">At low DSF concentrations, interacts with RpfF.</text>
</comment>
<evidence type="ECO:0000256" key="3">
    <source>
        <dbReference type="ARBA" id="ARBA00022553"/>
    </source>
</evidence>
<feature type="modified residue" description="4-aspartylphosphate" evidence="11">
    <location>
        <position position="434"/>
    </location>
</feature>
<dbReference type="Gene3D" id="3.40.50.2300">
    <property type="match status" value="1"/>
</dbReference>
<reference evidence="14 15" key="2">
    <citation type="journal article" date="2011" name="J. Bacteriol.">
        <title>Complete genome sequence of strain HTCC2503T of Parvularcula bermudensis, the type species of the order "Parvularculales" in the class Alphaproteobacteria.</title>
        <authorList>
            <person name="Oh H.M."/>
            <person name="Kang I."/>
            <person name="Vergin K.L."/>
            <person name="Kang D."/>
            <person name="Rhee K.H."/>
            <person name="Giovannoni S.J."/>
            <person name="Cho J.C."/>
        </authorList>
    </citation>
    <scope>NUCLEOTIDE SEQUENCE [LARGE SCALE GENOMIC DNA]</scope>
    <source>
        <strain evidence="15">ATCC BAA-594 / HTCC2503 / KCTC 12087</strain>
    </source>
</reference>
<evidence type="ECO:0000259" key="13">
    <source>
        <dbReference type="PROSITE" id="PS50110"/>
    </source>
</evidence>
<dbReference type="Proteomes" id="UP000001302">
    <property type="component" value="Chromosome"/>
</dbReference>
<evidence type="ECO:0000256" key="4">
    <source>
        <dbReference type="ARBA" id="ARBA00022679"/>
    </source>
</evidence>
<dbReference type="InterPro" id="IPR001789">
    <property type="entry name" value="Sig_transdc_resp-reg_receiver"/>
</dbReference>
<evidence type="ECO:0000256" key="5">
    <source>
        <dbReference type="ARBA" id="ARBA00022741"/>
    </source>
</evidence>
<evidence type="ECO:0000256" key="8">
    <source>
        <dbReference type="ARBA" id="ARBA00023012"/>
    </source>
</evidence>
<keyword evidence="7" id="KW-0067">ATP-binding</keyword>
<dbReference type="SUPFAM" id="SSF52172">
    <property type="entry name" value="CheY-like"/>
    <property type="match status" value="1"/>
</dbReference>
<accession>E0TEU4</accession>
<dbReference type="FunFam" id="3.30.565.10:FF:000010">
    <property type="entry name" value="Sensor histidine kinase RcsC"/>
    <property type="match status" value="1"/>
</dbReference>
<dbReference type="AlphaFoldDB" id="E0TEU4"/>
<evidence type="ECO:0000256" key="10">
    <source>
        <dbReference type="ARBA" id="ARBA00068150"/>
    </source>
</evidence>
<name>E0TEU4_PARBH</name>
<dbReference type="PROSITE" id="PS50109">
    <property type="entry name" value="HIS_KIN"/>
    <property type="match status" value="1"/>
</dbReference>
<dbReference type="CDD" id="cd17546">
    <property type="entry name" value="REC_hyHK_CKI1_RcsC-like"/>
    <property type="match status" value="1"/>
</dbReference>
<dbReference type="Gene3D" id="1.10.287.130">
    <property type="match status" value="1"/>
</dbReference>
<dbReference type="FunFam" id="1.10.287.130:FF:000002">
    <property type="entry name" value="Two-component osmosensing histidine kinase"/>
    <property type="match status" value="1"/>
</dbReference>
<dbReference type="SMART" id="SM00448">
    <property type="entry name" value="REC"/>
    <property type="match status" value="1"/>
</dbReference>
<feature type="domain" description="Response regulatory" evidence="13">
    <location>
        <begin position="385"/>
        <end position="502"/>
    </location>
</feature>
<evidence type="ECO:0000256" key="9">
    <source>
        <dbReference type="ARBA" id="ARBA00064003"/>
    </source>
</evidence>
<dbReference type="InterPro" id="IPR003661">
    <property type="entry name" value="HisK_dim/P_dom"/>
</dbReference>
<dbReference type="STRING" id="314260.PB2503_07252"/>
<dbReference type="GO" id="GO:0005524">
    <property type="term" value="F:ATP binding"/>
    <property type="evidence" value="ECO:0007669"/>
    <property type="project" value="UniProtKB-KW"/>
</dbReference>
<dbReference type="InterPro" id="IPR005467">
    <property type="entry name" value="His_kinase_dom"/>
</dbReference>
<evidence type="ECO:0000259" key="12">
    <source>
        <dbReference type="PROSITE" id="PS50109"/>
    </source>
</evidence>
<evidence type="ECO:0000256" key="1">
    <source>
        <dbReference type="ARBA" id="ARBA00000085"/>
    </source>
</evidence>
<dbReference type="InterPro" id="IPR011006">
    <property type="entry name" value="CheY-like_superfamily"/>
</dbReference>
<dbReference type="SUPFAM" id="SSF55874">
    <property type="entry name" value="ATPase domain of HSP90 chaperone/DNA topoisomerase II/histidine kinase"/>
    <property type="match status" value="1"/>
</dbReference>
<gene>
    <name evidence="14" type="ordered locus">PB2503_07252</name>
</gene>
<dbReference type="EC" id="2.7.13.3" evidence="2"/>
<organism evidence="14 15">
    <name type="scientific">Parvularcula bermudensis (strain ATCC BAA-594 / HTCC2503 / KCTC 12087)</name>
    <dbReference type="NCBI Taxonomy" id="314260"/>
    <lineage>
        <taxon>Bacteria</taxon>
        <taxon>Pseudomonadati</taxon>
        <taxon>Pseudomonadota</taxon>
        <taxon>Alphaproteobacteria</taxon>
        <taxon>Parvularculales</taxon>
        <taxon>Parvularculaceae</taxon>
        <taxon>Parvularcula</taxon>
    </lineage>
</organism>
<dbReference type="eggNOG" id="COG0784">
    <property type="taxonomic scope" value="Bacteria"/>
</dbReference>
<sequence>MLEALDCLPNGFVIYDPTLHLIYGNQVARDRNAQMFELLEAGVPLDQIVRRQLKLILPDLPPDEFEESAEDYIYRLRTGLPVEFHTENGRTAQSNFFEMESGERVAVTVDITAIRANEQRLRLARSEAEAANKTKSAFLANTSHEIRTPLNGILGLTEHVLKLDLPTEARQHLNTIHDAGTTLLTLLNDILDLSKIEAGAFELAPDEKALSETVGKVERLWSGPAKQKGLSLDVVIGPGVPEKVIADHHRLYQCLSNLVSNAIKFTEEGSVHIRVDASKPKAGQSVVTVAVSDTGPGISDDIKTQLFKPFTQADSSTSRTYGGTGLGLSIVQGLMDLMGGSVDLESKVGVGTTFRVRLPVKVPGEIHGPKPQTAVHMRSIPAGLKVLIVDDIGLNRQVARLLLQSSGCVCSEAENGQEALDMLAGGPIDIVLMDLHMPTMDGFEAVRRIRESSEAWGDVPVIALSADEAARRDGELGEKGFNGFIAKPVSEARLLEAISDVLNGENYRNGRVFADIG</sequence>
<dbReference type="CDD" id="cd00082">
    <property type="entry name" value="HisKA"/>
    <property type="match status" value="1"/>
</dbReference>
<dbReference type="eggNOG" id="COG2205">
    <property type="taxonomic scope" value="Bacteria"/>
</dbReference>
<keyword evidence="8" id="KW-0902">Two-component regulatory system</keyword>
<dbReference type="InterPro" id="IPR036097">
    <property type="entry name" value="HisK_dim/P_sf"/>
</dbReference>
<evidence type="ECO:0000256" key="7">
    <source>
        <dbReference type="ARBA" id="ARBA00022840"/>
    </source>
</evidence>
<protein>
    <recommendedName>
        <fullName evidence="10">Sensory/regulatory protein RpfC</fullName>
        <ecNumber evidence="2">2.7.13.3</ecNumber>
    </recommendedName>
</protein>
<dbReference type="Gene3D" id="3.30.565.10">
    <property type="entry name" value="Histidine kinase-like ATPase, C-terminal domain"/>
    <property type="match status" value="1"/>
</dbReference>
<dbReference type="HOGENOM" id="CLU_000445_114_15_5"/>
<dbReference type="InterPro" id="IPR004358">
    <property type="entry name" value="Sig_transdc_His_kin-like_C"/>
</dbReference>
<dbReference type="PROSITE" id="PS50110">
    <property type="entry name" value="RESPONSE_REGULATORY"/>
    <property type="match status" value="1"/>
</dbReference>
<keyword evidence="6 14" id="KW-0418">Kinase</keyword>
<dbReference type="Pfam" id="PF00072">
    <property type="entry name" value="Response_reg"/>
    <property type="match status" value="1"/>
</dbReference>
<dbReference type="GO" id="GO:0000155">
    <property type="term" value="F:phosphorelay sensor kinase activity"/>
    <property type="evidence" value="ECO:0007669"/>
    <property type="project" value="InterPro"/>
</dbReference>
<dbReference type="SMART" id="SM00388">
    <property type="entry name" value="HisKA"/>
    <property type="match status" value="1"/>
</dbReference>
<dbReference type="InterPro" id="IPR003594">
    <property type="entry name" value="HATPase_dom"/>
</dbReference>
<dbReference type="PANTHER" id="PTHR43047">
    <property type="entry name" value="TWO-COMPONENT HISTIDINE PROTEIN KINASE"/>
    <property type="match status" value="1"/>
</dbReference>
<keyword evidence="5" id="KW-0547">Nucleotide-binding</keyword>
<proteinExistence type="predicted"/>
<dbReference type="CDD" id="cd16922">
    <property type="entry name" value="HATPase_EvgS-ArcB-TorS-like"/>
    <property type="match status" value="1"/>
</dbReference>